<dbReference type="STRING" id="999552.METH_09675"/>
<dbReference type="EMBL" id="CP006773">
    <property type="protein sequence ID" value="AHD03051.1"/>
    <property type="molecule type" value="Genomic_DNA"/>
</dbReference>
<reference evidence="1 2" key="1">
    <citation type="submission" date="2013-09" db="EMBL/GenBank/DDBJ databases">
        <authorList>
            <consortium name="DOE Joint Genome Institute"/>
            <person name="Klenk H.-P."/>
            <person name="Huntemann M."/>
            <person name="Han J."/>
            <person name="Chen A."/>
            <person name="Kyrpides N."/>
            <person name="Mavromatis K."/>
            <person name="Markowitz V."/>
            <person name="Palaniappan K."/>
            <person name="Ivanova N."/>
            <person name="Schaumberg A."/>
            <person name="Pati A."/>
            <person name="Liolios K."/>
            <person name="Nordberg H.P."/>
            <person name="Cantor M.N."/>
            <person name="Hua S.X."/>
            <person name="Woyke T."/>
        </authorList>
    </citation>
    <scope>NUCLEOTIDE SEQUENCE [LARGE SCALE GENOMIC DNA]</scope>
    <source>
        <strain evidence="1 2">DSM 14336</strain>
    </source>
</reference>
<dbReference type="Proteomes" id="UP000018780">
    <property type="component" value="Chromosome"/>
</dbReference>
<keyword evidence="2" id="KW-1185">Reference proteome</keyword>
<evidence type="ECO:0000313" key="1">
    <source>
        <dbReference type="EMBL" id="AHD03051.1"/>
    </source>
</evidence>
<proteinExistence type="predicted"/>
<dbReference type="KEGG" id="lmd:METH_09675"/>
<name>V9VWA6_9RHOB</name>
<evidence type="ECO:0000313" key="2">
    <source>
        <dbReference type="Proteomes" id="UP000018780"/>
    </source>
</evidence>
<accession>V9VWA6</accession>
<dbReference type="AlphaFoldDB" id="V9VWA6"/>
<sequence length="40" mass="4705">MRPEMPPHSEYQIPCSAHILTIEINSHFSSRIHVQVDFQE</sequence>
<organism evidence="1 2">
    <name type="scientific">Leisingera methylohalidivorans DSM 14336</name>
    <dbReference type="NCBI Taxonomy" id="999552"/>
    <lineage>
        <taxon>Bacteria</taxon>
        <taxon>Pseudomonadati</taxon>
        <taxon>Pseudomonadota</taxon>
        <taxon>Alphaproteobacteria</taxon>
        <taxon>Rhodobacterales</taxon>
        <taxon>Roseobacteraceae</taxon>
        <taxon>Leisingera</taxon>
    </lineage>
</organism>
<dbReference type="HOGENOM" id="CLU_3291824_0_0_5"/>
<protein>
    <submittedName>
        <fullName evidence="1">Uncharacterized protein</fullName>
    </submittedName>
</protein>
<gene>
    <name evidence="1" type="ORF">METH_09675</name>
</gene>
<dbReference type="PATRIC" id="fig|999552.6.peg.1931"/>